<evidence type="ECO:0000313" key="2">
    <source>
        <dbReference type="Proteomes" id="UP001501074"/>
    </source>
</evidence>
<evidence type="ECO:0000313" key="1">
    <source>
        <dbReference type="EMBL" id="GAA3614330.1"/>
    </source>
</evidence>
<sequence length="66" mass="7381">MIHRYLSEDLYERAEGLRATDMYQSGPIGQRPEHFQPVALIEHDATAAAQQMYDENTLGASVVSNS</sequence>
<dbReference type="Proteomes" id="UP001501074">
    <property type="component" value="Unassembled WGS sequence"/>
</dbReference>
<dbReference type="EMBL" id="BAAAZO010000005">
    <property type="protein sequence ID" value="GAA3614330.1"/>
    <property type="molecule type" value="Genomic_DNA"/>
</dbReference>
<comment type="caution">
    <text evidence="1">The sequence shown here is derived from an EMBL/GenBank/DDBJ whole genome shotgun (WGS) entry which is preliminary data.</text>
</comment>
<gene>
    <name evidence="1" type="ORF">GCM10022223_33200</name>
</gene>
<keyword evidence="2" id="KW-1185">Reference proteome</keyword>
<protein>
    <submittedName>
        <fullName evidence="1">Uncharacterized protein</fullName>
    </submittedName>
</protein>
<organism evidence="1 2">
    <name type="scientific">Kineosporia mesophila</name>
    <dbReference type="NCBI Taxonomy" id="566012"/>
    <lineage>
        <taxon>Bacteria</taxon>
        <taxon>Bacillati</taxon>
        <taxon>Actinomycetota</taxon>
        <taxon>Actinomycetes</taxon>
        <taxon>Kineosporiales</taxon>
        <taxon>Kineosporiaceae</taxon>
        <taxon>Kineosporia</taxon>
    </lineage>
</organism>
<accession>A0ABP6ZT35</accession>
<reference evidence="2" key="1">
    <citation type="journal article" date="2019" name="Int. J. Syst. Evol. Microbiol.">
        <title>The Global Catalogue of Microorganisms (GCM) 10K type strain sequencing project: providing services to taxonomists for standard genome sequencing and annotation.</title>
        <authorList>
            <consortium name="The Broad Institute Genomics Platform"/>
            <consortium name="The Broad Institute Genome Sequencing Center for Infectious Disease"/>
            <person name="Wu L."/>
            <person name="Ma J."/>
        </authorList>
    </citation>
    <scope>NUCLEOTIDE SEQUENCE [LARGE SCALE GENOMIC DNA]</scope>
    <source>
        <strain evidence="2">JCM 16902</strain>
    </source>
</reference>
<name>A0ABP6ZT35_9ACTN</name>
<proteinExistence type="predicted"/>